<dbReference type="AlphaFoldDB" id="A0A7I7JJJ4"/>
<dbReference type="PANTHER" id="PTHR37042:SF4">
    <property type="entry name" value="OUTER MEMBRANE PROTEIN RV1973"/>
    <property type="match status" value="1"/>
</dbReference>
<feature type="transmembrane region" description="Helical" evidence="3">
    <location>
        <begin position="35"/>
        <end position="56"/>
    </location>
</feature>
<dbReference type="EMBL" id="AP022562">
    <property type="protein sequence ID" value="BBX11658.1"/>
    <property type="molecule type" value="Genomic_DNA"/>
</dbReference>
<dbReference type="RefSeq" id="WP_013828037.1">
    <property type="nucleotide sequence ID" value="NZ_AP022562.1"/>
</dbReference>
<evidence type="ECO:0000313" key="4">
    <source>
        <dbReference type="EMBL" id="BBX11658.1"/>
    </source>
</evidence>
<sequence>MATRLLDDPAEADVAGTACEKAALSCEPERQPRRVMLVAATGISVTALAALAFLGWQYQQHRVVADASRAALASARDYATTLTSIDAGRVDDNFAKVVDGATGAFKDMYSQSASQLRQLLIDNKAMSKGVVVDAAVKSAAKNTVEVLLFVDQSISNVANPAGRLDRSRVAMTMERIDGRWLASRVELK</sequence>
<keyword evidence="5" id="KW-1185">Reference proteome</keyword>
<evidence type="ECO:0000256" key="1">
    <source>
        <dbReference type="ARBA" id="ARBA00004370"/>
    </source>
</evidence>
<keyword evidence="2 3" id="KW-0472">Membrane</keyword>
<evidence type="ECO:0000313" key="5">
    <source>
        <dbReference type="Proteomes" id="UP000466997"/>
    </source>
</evidence>
<dbReference type="GO" id="GO:0016020">
    <property type="term" value="C:membrane"/>
    <property type="evidence" value="ECO:0007669"/>
    <property type="project" value="UniProtKB-SubCell"/>
</dbReference>
<protein>
    <recommendedName>
        <fullName evidence="6">Mce associated membrane protein</fullName>
    </recommendedName>
</protein>
<accession>A0A7I7JJJ4</accession>
<evidence type="ECO:0000256" key="2">
    <source>
        <dbReference type="ARBA" id="ARBA00023136"/>
    </source>
</evidence>
<proteinExistence type="predicted"/>
<dbReference type="PANTHER" id="PTHR37042">
    <property type="entry name" value="OUTER MEMBRANE PROTEIN RV1973"/>
    <property type="match status" value="1"/>
</dbReference>
<dbReference type="KEGG" id="mnm:MNVM_07390"/>
<comment type="subcellular location">
    <subcellularLocation>
        <location evidence="1">Membrane</location>
    </subcellularLocation>
</comment>
<dbReference type="Proteomes" id="UP000466997">
    <property type="component" value="Chromosome"/>
</dbReference>
<reference evidence="4 5" key="1">
    <citation type="journal article" date="2019" name="Emerg. Microbes Infect.">
        <title>Comprehensive subspecies identification of 175 nontuberculous mycobacteria species based on 7547 genomic profiles.</title>
        <authorList>
            <person name="Matsumoto Y."/>
            <person name="Kinjo T."/>
            <person name="Motooka D."/>
            <person name="Nabeya D."/>
            <person name="Jung N."/>
            <person name="Uechi K."/>
            <person name="Horii T."/>
            <person name="Iida T."/>
            <person name="Fujita J."/>
            <person name="Nakamura S."/>
        </authorList>
    </citation>
    <scope>NUCLEOTIDE SEQUENCE [LARGE SCALE GENOMIC DNA]</scope>
    <source>
        <strain evidence="4 5">JCM 6391</strain>
    </source>
</reference>
<evidence type="ECO:0008006" key="6">
    <source>
        <dbReference type="Google" id="ProtNLM"/>
    </source>
</evidence>
<gene>
    <name evidence="4" type="ORF">MNVM_07390</name>
</gene>
<evidence type="ECO:0000256" key="3">
    <source>
        <dbReference type="SAM" id="Phobius"/>
    </source>
</evidence>
<keyword evidence="3" id="KW-0812">Transmembrane</keyword>
<keyword evidence="3" id="KW-1133">Transmembrane helix</keyword>
<organism evidence="4 5">
    <name type="scientific">Mycobacterium novum</name>
    <dbReference type="NCBI Taxonomy" id="2492438"/>
    <lineage>
        <taxon>Bacteria</taxon>
        <taxon>Bacillati</taxon>
        <taxon>Actinomycetota</taxon>
        <taxon>Actinomycetes</taxon>
        <taxon>Mycobacteriales</taxon>
        <taxon>Mycobacteriaceae</taxon>
        <taxon>Mycobacterium</taxon>
    </lineage>
</organism>
<name>A0A7I7JJJ4_9MYCO</name>